<dbReference type="SMR" id="A0A445KJB1"/>
<evidence type="ECO:0000256" key="1">
    <source>
        <dbReference type="ARBA" id="ARBA00004123"/>
    </source>
</evidence>
<dbReference type="AlphaFoldDB" id="A0A445KJB1"/>
<feature type="region of interest" description="Disordered" evidence="8">
    <location>
        <begin position="676"/>
        <end position="739"/>
    </location>
</feature>
<dbReference type="PANTHER" id="PTHR46136">
    <property type="entry name" value="TRANSCRIPTION FACTOR GTE8"/>
    <property type="match status" value="1"/>
</dbReference>
<feature type="compositionally biased region" description="Polar residues" evidence="8">
    <location>
        <begin position="405"/>
        <end position="416"/>
    </location>
</feature>
<evidence type="ECO:0000259" key="10">
    <source>
        <dbReference type="PROSITE" id="PS51525"/>
    </source>
</evidence>
<evidence type="ECO:0000256" key="2">
    <source>
        <dbReference type="ARBA" id="ARBA00023015"/>
    </source>
</evidence>
<dbReference type="GO" id="GO:0005634">
    <property type="term" value="C:nucleus"/>
    <property type="evidence" value="ECO:0007669"/>
    <property type="project" value="UniProtKB-SubCell"/>
</dbReference>
<feature type="region of interest" description="Disordered" evidence="8">
    <location>
        <begin position="597"/>
        <end position="616"/>
    </location>
</feature>
<dbReference type="Gene3D" id="1.20.920.10">
    <property type="entry name" value="Bromodomain-like"/>
    <property type="match status" value="1"/>
</dbReference>
<feature type="domain" description="NET" evidence="10">
    <location>
        <begin position="312"/>
        <end position="394"/>
    </location>
</feature>
<feature type="domain" description="Bromo" evidence="9">
    <location>
        <begin position="182"/>
        <end position="254"/>
    </location>
</feature>
<keyword evidence="12" id="KW-1185">Reference proteome</keyword>
<dbReference type="Gene3D" id="1.20.1270.220">
    <property type="match status" value="1"/>
</dbReference>
<dbReference type="Pfam" id="PF17035">
    <property type="entry name" value="BET"/>
    <property type="match status" value="1"/>
</dbReference>
<dbReference type="PANTHER" id="PTHR46136:SF33">
    <property type="entry name" value="TRANSCRIPTION FACTOR GTE10"/>
    <property type="match status" value="1"/>
</dbReference>
<dbReference type="SMART" id="SM00297">
    <property type="entry name" value="BROMO"/>
    <property type="match status" value="1"/>
</dbReference>
<proteinExistence type="predicted"/>
<keyword evidence="4 7" id="KW-0103">Bromodomain</keyword>
<keyword evidence="2" id="KW-0805">Transcription regulation</keyword>
<dbReference type="SUPFAM" id="SSF47370">
    <property type="entry name" value="Bromodomain"/>
    <property type="match status" value="1"/>
</dbReference>
<feature type="region of interest" description="Disordered" evidence="8">
    <location>
        <begin position="397"/>
        <end position="416"/>
    </location>
</feature>
<evidence type="ECO:0000256" key="7">
    <source>
        <dbReference type="PROSITE-ProRule" id="PRU00035"/>
    </source>
</evidence>
<evidence type="ECO:0000256" key="8">
    <source>
        <dbReference type="SAM" id="MobiDB-lite"/>
    </source>
</evidence>
<dbReference type="InterPro" id="IPR036427">
    <property type="entry name" value="Bromodomain-like_sf"/>
</dbReference>
<dbReference type="PROSITE" id="PS50014">
    <property type="entry name" value="BROMODOMAIN_2"/>
    <property type="match status" value="1"/>
</dbReference>
<comment type="caution">
    <text evidence="11">The sequence shown here is derived from an EMBL/GenBank/DDBJ whole genome shotgun (WGS) entry which is preliminary data.</text>
</comment>
<evidence type="ECO:0000259" key="9">
    <source>
        <dbReference type="PROSITE" id="PS50014"/>
    </source>
</evidence>
<name>A0A445KJB1_GLYSO</name>
<feature type="region of interest" description="Disordered" evidence="8">
    <location>
        <begin position="427"/>
        <end position="558"/>
    </location>
</feature>
<dbReference type="InterPro" id="IPR038336">
    <property type="entry name" value="NET_sf"/>
</dbReference>
<keyword evidence="6" id="KW-0539">Nucleus</keyword>
<dbReference type="InterPro" id="IPR052442">
    <property type="entry name" value="Env_Response_Regulator"/>
</dbReference>
<evidence type="ECO:0000313" key="12">
    <source>
        <dbReference type="Proteomes" id="UP000289340"/>
    </source>
</evidence>
<dbReference type="InterPro" id="IPR027353">
    <property type="entry name" value="NET_dom"/>
</dbReference>
<dbReference type="PRINTS" id="PR00503">
    <property type="entry name" value="BROMODOMAIN"/>
</dbReference>
<feature type="compositionally biased region" description="Basic and acidic residues" evidence="8">
    <location>
        <begin position="485"/>
        <end position="496"/>
    </location>
</feature>
<evidence type="ECO:0000256" key="5">
    <source>
        <dbReference type="ARBA" id="ARBA00023163"/>
    </source>
</evidence>
<protein>
    <submittedName>
        <fullName evidence="11">Transcription factor GTE10 isoform A</fullName>
    </submittedName>
</protein>
<feature type="compositionally biased region" description="Basic and acidic residues" evidence="8">
    <location>
        <begin position="676"/>
        <end position="689"/>
    </location>
</feature>
<evidence type="ECO:0000256" key="4">
    <source>
        <dbReference type="ARBA" id="ARBA00023117"/>
    </source>
</evidence>
<evidence type="ECO:0000313" key="11">
    <source>
        <dbReference type="EMBL" id="RZC10965.1"/>
    </source>
</evidence>
<dbReference type="Proteomes" id="UP000289340">
    <property type="component" value="Chromosome 5"/>
</dbReference>
<accession>A0A445KJB1</accession>
<dbReference type="InterPro" id="IPR037377">
    <property type="entry name" value="GTE_bromo"/>
</dbReference>
<dbReference type="Gramene" id="XM_028375802.1">
    <property type="protein sequence ID" value="XP_028231603.1"/>
    <property type="gene ID" value="LOC114412037"/>
</dbReference>
<keyword evidence="5" id="KW-0804">Transcription</keyword>
<evidence type="ECO:0000256" key="3">
    <source>
        <dbReference type="ARBA" id="ARBA00023054"/>
    </source>
</evidence>
<keyword evidence="3" id="KW-0175">Coiled coil</keyword>
<gene>
    <name evidence="11" type="ORF">D0Y65_011279</name>
</gene>
<evidence type="ECO:0000256" key="6">
    <source>
        <dbReference type="ARBA" id="ARBA00023242"/>
    </source>
</evidence>
<dbReference type="EMBL" id="QZWG01000005">
    <property type="protein sequence ID" value="RZC10965.1"/>
    <property type="molecule type" value="Genomic_DNA"/>
</dbReference>
<organism evidence="11 12">
    <name type="scientific">Glycine soja</name>
    <name type="common">Wild soybean</name>
    <dbReference type="NCBI Taxonomy" id="3848"/>
    <lineage>
        <taxon>Eukaryota</taxon>
        <taxon>Viridiplantae</taxon>
        <taxon>Streptophyta</taxon>
        <taxon>Embryophyta</taxon>
        <taxon>Tracheophyta</taxon>
        <taxon>Spermatophyta</taxon>
        <taxon>Magnoliopsida</taxon>
        <taxon>eudicotyledons</taxon>
        <taxon>Gunneridae</taxon>
        <taxon>Pentapetalae</taxon>
        <taxon>rosids</taxon>
        <taxon>fabids</taxon>
        <taxon>Fabales</taxon>
        <taxon>Fabaceae</taxon>
        <taxon>Papilionoideae</taxon>
        <taxon>50 kb inversion clade</taxon>
        <taxon>NPAAA clade</taxon>
        <taxon>indigoferoid/millettioid clade</taxon>
        <taxon>Phaseoleae</taxon>
        <taxon>Glycine</taxon>
        <taxon>Glycine subgen. Soja</taxon>
    </lineage>
</organism>
<comment type="subcellular location">
    <subcellularLocation>
        <location evidence="1">Nucleus</location>
    </subcellularLocation>
</comment>
<dbReference type="PROSITE" id="PS51525">
    <property type="entry name" value="NET"/>
    <property type="match status" value="1"/>
</dbReference>
<dbReference type="InterPro" id="IPR001487">
    <property type="entry name" value="Bromodomain"/>
</dbReference>
<dbReference type="CDD" id="cd05506">
    <property type="entry name" value="Bromo_plant1"/>
    <property type="match status" value="1"/>
</dbReference>
<sequence>MGKSRKYSKGHATGFVPDFRHAVETMGESEGLGNLGRVDNELTMSEISCAPKRKRVDESFDVPFQLLSLTKMARSGRKDLTLRLKSELEEVRKLQKKIAGMSSITTELSPYSDIRSCSVGEKRPPLESLALHGKKRPLLKHNGPKTKRSISGRFISAKSAAPVTPSYAVLMKQCETLLKRVMSHQFGKVFDKPVDIVKWNIPDYFTIIKHPMDLGTVKSKLISCEYTSLMDFAADVRLTFSNAMSYNPPGNDVHVMAETLSKYFETRWKPIEKILAIDDVPSEPSKPTTCIEKSEIVDPPVKKKKITPNGTNVKPEPIKRIMTGEEKQKLSMELDASVVELPENIIDFLKEQSYNASQINDDEIEIDIDALSDDTLFKLRKLLDDFMLEKQKTLAKPGPCEIQPANESGFSNSLQQCEGNEPIEEEVDIVGGDDPPLPSYPPAEIENGGTNKTSEHSSSSSSSESGSSSSDSDSESDSEPGIAKASDHFNPMKEKVGSGLSIDQKEGNLDNSETEIDSMNAAGHVEQSSQTDSVSDEPENHQEGENAPSKKQVSPDKLYRAALLRSRFADTILKAQEKTLEKGDKWDPEKLRMERKELERRQKEEKARLQAEAKAAEEVRRKAEAEAATEAKRKRELEREAARQALQKMEKTIGISESSQFLEDLEMLSGLLDEHLPNFTEERSPDHLENGLGSFKLQGSCNPLEQLGLYMKADEEEEEEEMPQSTTRETNDVEEGEIN</sequence>
<dbReference type="Pfam" id="PF00439">
    <property type="entry name" value="Bromodomain"/>
    <property type="match status" value="1"/>
</dbReference>
<reference evidence="11 12" key="1">
    <citation type="submission" date="2018-09" db="EMBL/GenBank/DDBJ databases">
        <title>A high-quality reference genome of wild soybean provides a powerful tool to mine soybean genomes.</title>
        <authorList>
            <person name="Xie M."/>
            <person name="Chung C.Y.L."/>
            <person name="Li M.-W."/>
            <person name="Wong F.-L."/>
            <person name="Chan T.-F."/>
            <person name="Lam H.-M."/>
        </authorList>
    </citation>
    <scope>NUCLEOTIDE SEQUENCE [LARGE SCALE GENOMIC DNA]</scope>
    <source>
        <strain evidence="12">cv. W05</strain>
        <tissue evidence="11">Hypocotyl of etiolated seedlings</tissue>
    </source>
</reference>
<feature type="compositionally biased region" description="Low complexity" evidence="8">
    <location>
        <begin position="456"/>
        <end position="471"/>
    </location>
</feature>